<comment type="caution">
    <text evidence="1">The sequence shown here is derived from an EMBL/GenBank/DDBJ whole genome shotgun (WGS) entry which is preliminary data.</text>
</comment>
<accession>A0A0F9SVA4</accession>
<sequence>MRSFLLTLFLLFFSFFIFQSCALLEEAGGADLSQISERDAGLYCLARNEWGKDCEADGDNPVLYDPNLEFAGLTITYRSRKSKLGLEASRWTIYINPNSNCRYEVLRHEIGHTFGIGEDAHPWVSRISC</sequence>
<dbReference type="AlphaFoldDB" id="A0A0F9SVA4"/>
<reference evidence="1" key="1">
    <citation type="journal article" date="2015" name="Nature">
        <title>Complex archaea that bridge the gap between prokaryotes and eukaryotes.</title>
        <authorList>
            <person name="Spang A."/>
            <person name="Saw J.H."/>
            <person name="Jorgensen S.L."/>
            <person name="Zaremba-Niedzwiedzka K."/>
            <person name="Martijn J."/>
            <person name="Lind A.E."/>
            <person name="van Eijk R."/>
            <person name="Schleper C."/>
            <person name="Guy L."/>
            <person name="Ettema T.J."/>
        </authorList>
    </citation>
    <scope>NUCLEOTIDE SEQUENCE</scope>
</reference>
<evidence type="ECO:0000313" key="1">
    <source>
        <dbReference type="EMBL" id="KKN40811.1"/>
    </source>
</evidence>
<organism evidence="1">
    <name type="scientific">marine sediment metagenome</name>
    <dbReference type="NCBI Taxonomy" id="412755"/>
    <lineage>
        <taxon>unclassified sequences</taxon>
        <taxon>metagenomes</taxon>
        <taxon>ecological metagenomes</taxon>
    </lineage>
</organism>
<protein>
    <submittedName>
        <fullName evidence="1">Uncharacterized protein</fullName>
    </submittedName>
</protein>
<proteinExistence type="predicted"/>
<name>A0A0F9SVA4_9ZZZZ</name>
<dbReference type="PROSITE" id="PS51257">
    <property type="entry name" value="PROKAR_LIPOPROTEIN"/>
    <property type="match status" value="1"/>
</dbReference>
<dbReference type="EMBL" id="LAZR01001684">
    <property type="protein sequence ID" value="KKN40811.1"/>
    <property type="molecule type" value="Genomic_DNA"/>
</dbReference>
<gene>
    <name evidence="1" type="ORF">LCGC14_0729530</name>
</gene>